<comment type="subcellular location">
    <subcellularLocation>
        <location evidence="1 10">Cytoplasm</location>
    </subcellularLocation>
</comment>
<dbReference type="Pfam" id="PF02224">
    <property type="entry name" value="Cytidylate_kin"/>
    <property type="match status" value="1"/>
</dbReference>
<comment type="catalytic activity">
    <reaction evidence="9 10">
        <text>CMP + ATP = CDP + ADP</text>
        <dbReference type="Rhea" id="RHEA:11600"/>
        <dbReference type="ChEBI" id="CHEBI:30616"/>
        <dbReference type="ChEBI" id="CHEBI:58069"/>
        <dbReference type="ChEBI" id="CHEBI:60377"/>
        <dbReference type="ChEBI" id="CHEBI:456216"/>
        <dbReference type="EC" id="2.7.4.25"/>
    </reaction>
</comment>
<keyword evidence="4 10" id="KW-0808">Transferase</keyword>
<dbReference type="SUPFAM" id="SSF52540">
    <property type="entry name" value="P-loop containing nucleoside triphosphate hydrolases"/>
    <property type="match status" value="1"/>
</dbReference>
<evidence type="ECO:0000256" key="9">
    <source>
        <dbReference type="ARBA" id="ARBA00048478"/>
    </source>
</evidence>
<evidence type="ECO:0000256" key="8">
    <source>
        <dbReference type="ARBA" id="ARBA00047615"/>
    </source>
</evidence>
<proteinExistence type="inferred from homology"/>
<evidence type="ECO:0000256" key="2">
    <source>
        <dbReference type="ARBA" id="ARBA00009427"/>
    </source>
</evidence>
<protein>
    <recommendedName>
        <fullName evidence="10">Cytidylate kinase</fullName>
        <shortName evidence="10">CK</shortName>
        <ecNumber evidence="10">2.7.4.25</ecNumber>
    </recommendedName>
    <alternativeName>
        <fullName evidence="10">Cytidine monophosphate kinase</fullName>
        <shortName evidence="10">CMP kinase</shortName>
    </alternativeName>
</protein>
<evidence type="ECO:0000256" key="1">
    <source>
        <dbReference type="ARBA" id="ARBA00004496"/>
    </source>
</evidence>
<dbReference type="GO" id="GO:0005829">
    <property type="term" value="C:cytosol"/>
    <property type="evidence" value="ECO:0007669"/>
    <property type="project" value="TreeGrafter"/>
</dbReference>
<dbReference type="Gene3D" id="3.40.50.300">
    <property type="entry name" value="P-loop containing nucleotide triphosphate hydrolases"/>
    <property type="match status" value="1"/>
</dbReference>
<comment type="catalytic activity">
    <reaction evidence="8 10">
        <text>dCMP + ATP = dCDP + ADP</text>
        <dbReference type="Rhea" id="RHEA:25094"/>
        <dbReference type="ChEBI" id="CHEBI:30616"/>
        <dbReference type="ChEBI" id="CHEBI:57566"/>
        <dbReference type="ChEBI" id="CHEBI:58593"/>
        <dbReference type="ChEBI" id="CHEBI:456216"/>
        <dbReference type="EC" id="2.7.4.25"/>
    </reaction>
</comment>
<dbReference type="GO" id="GO:0015949">
    <property type="term" value="P:nucleobase-containing small molecule interconversion"/>
    <property type="evidence" value="ECO:0007669"/>
    <property type="project" value="TreeGrafter"/>
</dbReference>
<dbReference type="PANTHER" id="PTHR21299:SF2">
    <property type="entry name" value="CYTIDYLATE KINASE"/>
    <property type="match status" value="1"/>
</dbReference>
<dbReference type="FunFam" id="3.40.50.300:FF:000262">
    <property type="entry name" value="Cytidylate kinase"/>
    <property type="match status" value="1"/>
</dbReference>
<keyword evidence="5 10" id="KW-0547">Nucleotide-binding</keyword>
<evidence type="ECO:0000256" key="6">
    <source>
        <dbReference type="ARBA" id="ARBA00022777"/>
    </source>
</evidence>
<feature type="binding site" evidence="10">
    <location>
        <begin position="13"/>
        <end position="21"/>
    </location>
    <ligand>
        <name>ATP</name>
        <dbReference type="ChEBI" id="CHEBI:30616"/>
    </ligand>
</feature>
<evidence type="ECO:0000256" key="7">
    <source>
        <dbReference type="ARBA" id="ARBA00022840"/>
    </source>
</evidence>
<dbReference type="InterPro" id="IPR011994">
    <property type="entry name" value="Cytidylate_kinase_dom"/>
</dbReference>
<dbReference type="NCBIfam" id="TIGR00017">
    <property type="entry name" value="cmk"/>
    <property type="match status" value="1"/>
</dbReference>
<keyword evidence="13" id="KW-1185">Reference proteome</keyword>
<dbReference type="EC" id="2.7.4.25" evidence="10"/>
<evidence type="ECO:0000313" key="13">
    <source>
        <dbReference type="Proteomes" id="UP000323161"/>
    </source>
</evidence>
<dbReference type="InterPro" id="IPR003136">
    <property type="entry name" value="Cytidylate_kin"/>
</dbReference>
<dbReference type="GO" id="GO:0006220">
    <property type="term" value="P:pyrimidine nucleotide metabolic process"/>
    <property type="evidence" value="ECO:0007669"/>
    <property type="project" value="UniProtKB-UniRule"/>
</dbReference>
<accession>A0A5B0VHD0</accession>
<dbReference type="Proteomes" id="UP000323161">
    <property type="component" value="Unassembled WGS sequence"/>
</dbReference>
<keyword evidence="3 10" id="KW-0963">Cytoplasm</keyword>
<dbReference type="GO" id="GO:0005524">
    <property type="term" value="F:ATP binding"/>
    <property type="evidence" value="ECO:0007669"/>
    <property type="project" value="UniProtKB-UniRule"/>
</dbReference>
<dbReference type="CDD" id="cd02020">
    <property type="entry name" value="CMPK"/>
    <property type="match status" value="1"/>
</dbReference>
<evidence type="ECO:0000256" key="10">
    <source>
        <dbReference type="HAMAP-Rule" id="MF_00238"/>
    </source>
</evidence>
<comment type="caution">
    <text evidence="12">The sequence shown here is derived from an EMBL/GenBank/DDBJ whole genome shotgun (WGS) entry which is preliminary data.</text>
</comment>
<evidence type="ECO:0000259" key="11">
    <source>
        <dbReference type="Pfam" id="PF02224"/>
    </source>
</evidence>
<dbReference type="GO" id="GO:0036430">
    <property type="term" value="F:CMP kinase activity"/>
    <property type="evidence" value="ECO:0007669"/>
    <property type="project" value="RHEA"/>
</dbReference>
<evidence type="ECO:0000256" key="5">
    <source>
        <dbReference type="ARBA" id="ARBA00022741"/>
    </source>
</evidence>
<dbReference type="EMBL" id="VTUU01000004">
    <property type="protein sequence ID" value="KAA1173794.1"/>
    <property type="molecule type" value="Genomic_DNA"/>
</dbReference>
<comment type="similarity">
    <text evidence="2 10">Belongs to the cytidylate kinase family. Type 1 subfamily.</text>
</comment>
<evidence type="ECO:0000256" key="3">
    <source>
        <dbReference type="ARBA" id="ARBA00022490"/>
    </source>
</evidence>
<gene>
    <name evidence="10" type="primary">cmk</name>
    <name evidence="12" type="ORF">FWJ25_10240</name>
</gene>
<keyword evidence="6 10" id="KW-0418">Kinase</keyword>
<dbReference type="HAMAP" id="MF_00238">
    <property type="entry name" value="Cytidyl_kinase_type1"/>
    <property type="match status" value="1"/>
</dbReference>
<reference evidence="12 13" key="1">
    <citation type="submission" date="2019-08" db="EMBL/GenBank/DDBJ databases">
        <title>Marinobacter ZYF650 sp. nov., a marine bacterium isolated from seawater of the Mariana trench.</title>
        <authorList>
            <person name="Ahmad W."/>
        </authorList>
    </citation>
    <scope>NUCLEOTIDE SEQUENCE [LARGE SCALE GENOMIC DNA]</scope>
    <source>
        <strain evidence="12 13">ZYF650</strain>
    </source>
</reference>
<sequence>MSQVQAPVVTVDGPGGSGKGTVTQMLARELGWHLLDSGALYRLTALAAIRQGVALDDESALVDVAATLDVSFEPTPPGEPAKVILAGEDVTSEIRTEICGDNASRVAVMQPVRDALLQRQRDFRQAPGLVADGRDMGTVVFPDAPVKIFLTASAEERARRRYNQLKEAGVDVNMSALLEEIRVRDERDMNRSAAPLKPADDAQVIDSTGLSIKEVLDRCMAAVSQA</sequence>
<feature type="domain" description="Cytidylate kinase" evidence="11">
    <location>
        <begin position="9"/>
        <end position="224"/>
    </location>
</feature>
<dbReference type="AlphaFoldDB" id="A0A5B0VHD0"/>
<dbReference type="GO" id="GO:0036431">
    <property type="term" value="F:dCMP kinase activity"/>
    <property type="evidence" value="ECO:0007669"/>
    <property type="project" value="InterPro"/>
</dbReference>
<dbReference type="PANTHER" id="PTHR21299">
    <property type="entry name" value="CYTIDYLATE KINASE/PANTOATE-BETA-ALANINE LIGASE"/>
    <property type="match status" value="1"/>
</dbReference>
<evidence type="ECO:0000313" key="12">
    <source>
        <dbReference type="EMBL" id="KAA1173794.1"/>
    </source>
</evidence>
<keyword evidence="7 10" id="KW-0067">ATP-binding</keyword>
<organism evidence="12 13">
    <name type="scientific">Marinobacter salinexigens</name>
    <dbReference type="NCBI Taxonomy" id="2919747"/>
    <lineage>
        <taxon>Bacteria</taxon>
        <taxon>Pseudomonadati</taxon>
        <taxon>Pseudomonadota</taxon>
        <taxon>Gammaproteobacteria</taxon>
        <taxon>Pseudomonadales</taxon>
        <taxon>Marinobacteraceae</taxon>
        <taxon>Marinobacter</taxon>
    </lineage>
</organism>
<name>A0A5B0VHD0_9GAMM</name>
<dbReference type="InterPro" id="IPR027417">
    <property type="entry name" value="P-loop_NTPase"/>
</dbReference>
<evidence type="ECO:0000256" key="4">
    <source>
        <dbReference type="ARBA" id="ARBA00022679"/>
    </source>
</evidence>
<dbReference type="RefSeq" id="WP_149600190.1">
    <property type="nucleotide sequence ID" value="NZ_VTUU01000004.1"/>
</dbReference>